<keyword evidence="7" id="KW-0255">Endonuclease</keyword>
<dbReference type="OrthoDB" id="407198at2759"/>
<proteinExistence type="inferred from homology"/>
<dbReference type="PROSITE" id="PS50879">
    <property type="entry name" value="RNASE_H_1"/>
    <property type="match status" value="1"/>
</dbReference>
<dbReference type="Gene3D" id="3.30.420.10">
    <property type="entry name" value="Ribonuclease H-like superfamily/Ribonuclease H"/>
    <property type="match status" value="1"/>
</dbReference>
<dbReference type="Gene3D" id="3.40.970.10">
    <property type="entry name" value="Ribonuclease H1, N-terminal domain"/>
    <property type="match status" value="2"/>
</dbReference>
<dbReference type="InterPro" id="IPR012337">
    <property type="entry name" value="RNaseH-like_sf"/>
</dbReference>
<dbReference type="CDD" id="cd09280">
    <property type="entry name" value="RNase_HI_eukaryote_like"/>
    <property type="match status" value="1"/>
</dbReference>
<evidence type="ECO:0000313" key="12">
    <source>
        <dbReference type="Proteomes" id="UP000028582"/>
    </source>
</evidence>
<dbReference type="InterPro" id="IPR036397">
    <property type="entry name" value="RNaseH_sf"/>
</dbReference>
<dbReference type="GO" id="GO:0004523">
    <property type="term" value="F:RNA-DNA hybrid ribonuclease activity"/>
    <property type="evidence" value="ECO:0007669"/>
    <property type="project" value="UniProtKB-EC"/>
</dbReference>
<dbReference type="SUPFAM" id="SSF55658">
    <property type="entry name" value="L9 N-domain-like"/>
    <property type="match status" value="2"/>
</dbReference>
<dbReference type="EMBL" id="ANJA01003821">
    <property type="protein sequence ID" value="ETO61226.1"/>
    <property type="molecule type" value="Genomic_DNA"/>
</dbReference>
<evidence type="ECO:0000256" key="5">
    <source>
        <dbReference type="ARBA" id="ARBA00022722"/>
    </source>
</evidence>
<feature type="non-terminal residue" evidence="11">
    <location>
        <position position="1"/>
    </location>
</feature>
<comment type="caution">
    <text evidence="11">The sequence shown here is derived from an EMBL/GenBank/DDBJ whole genome shotgun (WGS) entry which is preliminary data.</text>
</comment>
<organism evidence="11 12">
    <name type="scientific">Phytophthora nicotianae P1976</name>
    <dbReference type="NCBI Taxonomy" id="1317066"/>
    <lineage>
        <taxon>Eukaryota</taxon>
        <taxon>Sar</taxon>
        <taxon>Stramenopiles</taxon>
        <taxon>Oomycota</taxon>
        <taxon>Peronosporomycetes</taxon>
        <taxon>Peronosporales</taxon>
        <taxon>Peronosporaceae</taxon>
        <taxon>Phytophthora</taxon>
    </lineage>
</organism>
<dbReference type="InterPro" id="IPR009027">
    <property type="entry name" value="Ribosomal_bL9/RNase_H1_N"/>
</dbReference>
<dbReference type="InterPro" id="IPR050092">
    <property type="entry name" value="RNase_H"/>
</dbReference>
<evidence type="ECO:0000259" key="10">
    <source>
        <dbReference type="PROSITE" id="PS50879"/>
    </source>
</evidence>
<evidence type="ECO:0000256" key="1">
    <source>
        <dbReference type="ARBA" id="ARBA00000077"/>
    </source>
</evidence>
<dbReference type="Proteomes" id="UP000028582">
    <property type="component" value="Unassembled WGS sequence"/>
</dbReference>
<sequence>TIPYSFDGRLPALMSNYNTTWYYAVGVGRHVGIYTDYQDAGDQVCGYPNFRMKKFQYYGDAQDFINYYNQDSESSGDEQDPVWYYAVVVGRCTGIFTDVDDALTHTRGYSNAKFKKFLAFDGAQNFLYDWGLEVQDNIEYSDGSSSWFAFDVDGGEPDCNDPKHPDSMVAFCDGSALRNGQRDCDAAYACIFPHDQASNVVRTLDGPWATNNRAEYMAALAALEWARSEDPYEYKKLYIYSDSSMLVNSMTNWIYKWQRNGWITASGTEVKNRDILEEMLDEQGDRQVVWRHVHAHSGDQNWESYWNHVADRKARRAAKNMTNSYYSY</sequence>
<keyword evidence="9" id="KW-0460">Magnesium</keyword>
<evidence type="ECO:0000256" key="3">
    <source>
        <dbReference type="ARBA" id="ARBA00005300"/>
    </source>
</evidence>
<evidence type="ECO:0000256" key="8">
    <source>
        <dbReference type="ARBA" id="ARBA00022801"/>
    </source>
</evidence>
<dbReference type="Pfam" id="PF01693">
    <property type="entry name" value="Cauli_VI"/>
    <property type="match status" value="2"/>
</dbReference>
<comment type="cofactor">
    <cofactor evidence="2">
        <name>Mg(2+)</name>
        <dbReference type="ChEBI" id="CHEBI:18420"/>
    </cofactor>
</comment>
<dbReference type="InterPro" id="IPR017067">
    <property type="entry name" value="RNase_H1_euk"/>
</dbReference>
<keyword evidence="6" id="KW-0479">Metal-binding</keyword>
<evidence type="ECO:0000256" key="6">
    <source>
        <dbReference type="ARBA" id="ARBA00022723"/>
    </source>
</evidence>
<evidence type="ECO:0000313" key="11">
    <source>
        <dbReference type="EMBL" id="ETO61226.1"/>
    </source>
</evidence>
<dbReference type="GO" id="GO:0000287">
    <property type="term" value="F:magnesium ion binding"/>
    <property type="evidence" value="ECO:0007669"/>
    <property type="project" value="InterPro"/>
</dbReference>
<keyword evidence="8" id="KW-0378">Hydrolase</keyword>
<name>A0A080Z3L5_PHYNI</name>
<dbReference type="EC" id="3.1.26.4" evidence="4"/>
<evidence type="ECO:0000256" key="4">
    <source>
        <dbReference type="ARBA" id="ARBA00012180"/>
    </source>
</evidence>
<dbReference type="FunFam" id="3.30.420.10:FF:000275">
    <property type="entry name" value="Ribonuclease H"/>
    <property type="match status" value="1"/>
</dbReference>
<feature type="domain" description="RNase H type-1" evidence="10">
    <location>
        <begin position="164"/>
        <end position="319"/>
    </location>
</feature>
<dbReference type="PANTHER" id="PTHR10642:SF26">
    <property type="entry name" value="RIBONUCLEASE H1"/>
    <property type="match status" value="1"/>
</dbReference>
<comment type="similarity">
    <text evidence="3">Belongs to the RNase H family.</text>
</comment>
<comment type="catalytic activity">
    <reaction evidence="1">
        <text>Endonucleolytic cleavage to 5'-phosphomonoester.</text>
        <dbReference type="EC" id="3.1.26.4"/>
    </reaction>
</comment>
<protein>
    <recommendedName>
        <fullName evidence="4">ribonuclease H</fullName>
        <ecNumber evidence="4">3.1.26.4</ecNumber>
    </recommendedName>
</protein>
<dbReference type="Pfam" id="PF00075">
    <property type="entry name" value="RNase_H"/>
    <property type="match status" value="1"/>
</dbReference>
<gene>
    <name evidence="11" type="ORF">F444_20754</name>
</gene>
<dbReference type="GO" id="GO:0003676">
    <property type="term" value="F:nucleic acid binding"/>
    <property type="evidence" value="ECO:0007669"/>
    <property type="project" value="InterPro"/>
</dbReference>
<accession>A0A080Z3L5</accession>
<dbReference type="InterPro" id="IPR011320">
    <property type="entry name" value="RNase_H1_N"/>
</dbReference>
<dbReference type="GO" id="GO:0043137">
    <property type="term" value="P:DNA replication, removal of RNA primer"/>
    <property type="evidence" value="ECO:0007669"/>
    <property type="project" value="TreeGrafter"/>
</dbReference>
<dbReference type="InterPro" id="IPR037056">
    <property type="entry name" value="RNase_H1_N_sf"/>
</dbReference>
<evidence type="ECO:0000256" key="2">
    <source>
        <dbReference type="ARBA" id="ARBA00001946"/>
    </source>
</evidence>
<keyword evidence="5" id="KW-0540">Nuclease</keyword>
<dbReference type="SUPFAM" id="SSF53098">
    <property type="entry name" value="Ribonuclease H-like"/>
    <property type="match status" value="1"/>
</dbReference>
<evidence type="ECO:0000256" key="7">
    <source>
        <dbReference type="ARBA" id="ARBA00022759"/>
    </source>
</evidence>
<dbReference type="PIRSF" id="PIRSF036852">
    <property type="entry name" value="Ribonuclease_H1_euk"/>
    <property type="match status" value="1"/>
</dbReference>
<dbReference type="InterPro" id="IPR002156">
    <property type="entry name" value="RNaseH_domain"/>
</dbReference>
<dbReference type="AlphaFoldDB" id="A0A080Z3L5"/>
<reference evidence="11 12" key="1">
    <citation type="submission" date="2013-11" db="EMBL/GenBank/DDBJ databases">
        <title>The Genome Sequence of Phytophthora parasitica P1976.</title>
        <authorList>
            <consortium name="The Broad Institute Genomics Platform"/>
            <person name="Russ C."/>
            <person name="Tyler B."/>
            <person name="Panabieres F."/>
            <person name="Shan W."/>
            <person name="Tripathy S."/>
            <person name="Grunwald N."/>
            <person name="Machado M."/>
            <person name="Johnson C.S."/>
            <person name="Walker B."/>
            <person name="Young S."/>
            <person name="Zeng Q."/>
            <person name="Gargeya S."/>
            <person name="Fitzgerald M."/>
            <person name="Haas B."/>
            <person name="Abouelleil A."/>
            <person name="Allen A.W."/>
            <person name="Alvarado L."/>
            <person name="Arachchi H.M."/>
            <person name="Berlin A.M."/>
            <person name="Chapman S.B."/>
            <person name="Gainer-Dewar J."/>
            <person name="Goldberg J."/>
            <person name="Griggs A."/>
            <person name="Gujja S."/>
            <person name="Hansen M."/>
            <person name="Howarth C."/>
            <person name="Imamovic A."/>
            <person name="Ireland A."/>
            <person name="Larimer J."/>
            <person name="McCowan C."/>
            <person name="Murphy C."/>
            <person name="Pearson M."/>
            <person name="Poon T.W."/>
            <person name="Priest M."/>
            <person name="Roberts A."/>
            <person name="Saif S."/>
            <person name="Shea T."/>
            <person name="Sisk P."/>
            <person name="Sykes S."/>
            <person name="Wortman J."/>
            <person name="Nusbaum C."/>
            <person name="Birren B."/>
        </authorList>
    </citation>
    <scope>NUCLEOTIDE SEQUENCE [LARGE SCALE GENOMIC DNA]</scope>
    <source>
        <strain evidence="11 12">P1976</strain>
    </source>
</reference>
<evidence type="ECO:0000256" key="9">
    <source>
        <dbReference type="ARBA" id="ARBA00022842"/>
    </source>
</evidence>
<dbReference type="PANTHER" id="PTHR10642">
    <property type="entry name" value="RIBONUCLEASE H1"/>
    <property type="match status" value="1"/>
</dbReference>